<proteinExistence type="inferred from homology"/>
<dbReference type="eggNOG" id="COG3505">
    <property type="taxonomic scope" value="Bacteria"/>
</dbReference>
<evidence type="ECO:0000256" key="7">
    <source>
        <dbReference type="SAM" id="Phobius"/>
    </source>
</evidence>
<keyword evidence="9" id="KW-1185">Reference proteome</keyword>
<dbReference type="PATRIC" id="fig|56110.3.peg.5205"/>
<dbReference type="SUPFAM" id="SSF52540">
    <property type="entry name" value="P-loop containing nucleoside triphosphate hydrolases"/>
    <property type="match status" value="1"/>
</dbReference>
<evidence type="ECO:0000313" key="9">
    <source>
        <dbReference type="Proteomes" id="UP000010367"/>
    </source>
</evidence>
<dbReference type="InterPro" id="IPR003688">
    <property type="entry name" value="TraG/VirD4"/>
</dbReference>
<evidence type="ECO:0000256" key="1">
    <source>
        <dbReference type="ARBA" id="ARBA00004651"/>
    </source>
</evidence>
<feature type="transmembrane region" description="Helical" evidence="7">
    <location>
        <begin position="6"/>
        <end position="24"/>
    </location>
</feature>
<evidence type="ECO:0000256" key="6">
    <source>
        <dbReference type="ARBA" id="ARBA00023136"/>
    </source>
</evidence>
<dbReference type="AlphaFoldDB" id="K9TPA5"/>
<dbReference type="PANTHER" id="PTHR37937">
    <property type="entry name" value="CONJUGATIVE TRANSFER: DNA TRANSPORT"/>
    <property type="match status" value="1"/>
</dbReference>
<evidence type="ECO:0000256" key="5">
    <source>
        <dbReference type="ARBA" id="ARBA00022989"/>
    </source>
</evidence>
<organism evidence="8 9">
    <name type="scientific">Oscillatoria acuminata PCC 6304</name>
    <dbReference type="NCBI Taxonomy" id="56110"/>
    <lineage>
        <taxon>Bacteria</taxon>
        <taxon>Bacillati</taxon>
        <taxon>Cyanobacteriota</taxon>
        <taxon>Cyanophyceae</taxon>
        <taxon>Oscillatoriophycideae</taxon>
        <taxon>Oscillatoriales</taxon>
        <taxon>Oscillatoriaceae</taxon>
        <taxon>Oscillatoria</taxon>
    </lineage>
</organism>
<dbReference type="Proteomes" id="UP000010367">
    <property type="component" value="Chromosome"/>
</dbReference>
<dbReference type="HOGENOM" id="CLU_524450_0_0_3"/>
<dbReference type="OrthoDB" id="9766496at2"/>
<feature type="transmembrane region" description="Helical" evidence="7">
    <location>
        <begin position="31"/>
        <end position="50"/>
    </location>
</feature>
<keyword evidence="5 7" id="KW-1133">Transmembrane helix</keyword>
<dbReference type="InterPro" id="IPR051539">
    <property type="entry name" value="T4SS-coupling_protein"/>
</dbReference>
<evidence type="ECO:0000256" key="2">
    <source>
        <dbReference type="ARBA" id="ARBA00008806"/>
    </source>
</evidence>
<protein>
    <submittedName>
        <fullName evidence="8">Type IV secretory pathway, VirD4 component</fullName>
    </submittedName>
</protein>
<comment type="subcellular location">
    <subcellularLocation>
        <location evidence="1">Cell membrane</location>
        <topology evidence="1">Multi-pass membrane protein</topology>
    </subcellularLocation>
</comment>
<evidence type="ECO:0000256" key="4">
    <source>
        <dbReference type="ARBA" id="ARBA00022692"/>
    </source>
</evidence>
<dbReference type="STRING" id="56110.Oscil6304_4293"/>
<dbReference type="InParanoid" id="K9TPA5"/>
<dbReference type="Pfam" id="PF02534">
    <property type="entry name" value="T4SS-DNA_transf"/>
    <property type="match status" value="1"/>
</dbReference>
<dbReference type="KEGG" id="oac:Oscil6304_4293"/>
<dbReference type="InterPro" id="IPR027417">
    <property type="entry name" value="P-loop_NTPase"/>
</dbReference>
<reference evidence="8 9" key="1">
    <citation type="submission" date="2012-06" db="EMBL/GenBank/DDBJ databases">
        <title>Finished chromosome of genome of Oscillatoria acuminata PCC 6304.</title>
        <authorList>
            <consortium name="US DOE Joint Genome Institute"/>
            <person name="Gugger M."/>
            <person name="Coursin T."/>
            <person name="Rippka R."/>
            <person name="Tandeau De Marsac N."/>
            <person name="Huntemann M."/>
            <person name="Wei C.-L."/>
            <person name="Han J."/>
            <person name="Detter J.C."/>
            <person name="Han C."/>
            <person name="Tapia R."/>
            <person name="Davenport K."/>
            <person name="Daligault H."/>
            <person name="Erkkila T."/>
            <person name="Gu W."/>
            <person name="Munk A.C.C."/>
            <person name="Teshima H."/>
            <person name="Xu Y."/>
            <person name="Chain P."/>
            <person name="Chen A."/>
            <person name="Krypides N."/>
            <person name="Mavromatis K."/>
            <person name="Markowitz V."/>
            <person name="Szeto E."/>
            <person name="Ivanova N."/>
            <person name="Mikhailova N."/>
            <person name="Ovchinnikova G."/>
            <person name="Pagani I."/>
            <person name="Pati A."/>
            <person name="Goodwin L."/>
            <person name="Peters L."/>
            <person name="Pitluck S."/>
            <person name="Woyke T."/>
            <person name="Kerfeld C."/>
        </authorList>
    </citation>
    <scope>NUCLEOTIDE SEQUENCE [LARGE SCALE GENOMIC DNA]</scope>
    <source>
        <strain evidence="8 9">PCC 6304</strain>
    </source>
</reference>
<dbReference type="RefSeq" id="WP_015150443.1">
    <property type="nucleotide sequence ID" value="NC_019693.1"/>
</dbReference>
<keyword evidence="3" id="KW-1003">Cell membrane</keyword>
<dbReference type="GO" id="GO:0005886">
    <property type="term" value="C:plasma membrane"/>
    <property type="evidence" value="ECO:0007669"/>
    <property type="project" value="UniProtKB-SubCell"/>
</dbReference>
<accession>K9TPA5</accession>
<dbReference type="Gene3D" id="3.40.50.300">
    <property type="entry name" value="P-loop containing nucleotide triphosphate hydrolases"/>
    <property type="match status" value="2"/>
</dbReference>
<evidence type="ECO:0000256" key="3">
    <source>
        <dbReference type="ARBA" id="ARBA00022475"/>
    </source>
</evidence>
<sequence length="534" mass="59430">MEQFFFWFANLFVQIYLQVVLLVFRIAWRITTIFVTGLLKIIGVGIHQGFKGIGAAVNSRGVLILGPGERLKPSMSYQELYDYSQLANLKQIKPLLRGDYKNGDFWIGRYVNLKRSKARLGSGVWIPSDFLHQHVLIVGPTGSGKTELLLKSAENLMNKGNLVCVDAAGFLGDRLALLAASAGSKLIVWDLSAQRHRVVWNFLEELEKFGSEKEIRAIAEALYGNFSQTDPNAAFWKRDITWLTAILGVVVAARKQGLVKTNPSDLPDLLVDRLGVEALLSNLPQAANQWGGDLVSYLSLPDDRFGLDISFLQNKLSPFKDPNVKVICDGASDIFLLKALNGNSRNTLVIGQSLADGKFGSALAGVMLSYVMNVMYRRLRNPQHSWTPTYILCDEAPRLKNIDYEEITAIGRGAKASVFLMCQSLDQFPDQTLPALNNCRTQIFLQGVSYKTSDWLSQQLGEYQRRVLNMSAQGIVGPSPLNQRSIHYERVPVLAVREISNRPLDDLPSTRSAIVRINTAQSPSSKPFLTDYST</sequence>
<evidence type="ECO:0000313" key="8">
    <source>
        <dbReference type="EMBL" id="AFY83819.1"/>
    </source>
</evidence>
<dbReference type="PANTHER" id="PTHR37937:SF1">
    <property type="entry name" value="CONJUGATIVE TRANSFER: DNA TRANSPORT"/>
    <property type="match status" value="1"/>
</dbReference>
<dbReference type="CDD" id="cd01127">
    <property type="entry name" value="TrwB_TraG_TraD_VirD4"/>
    <property type="match status" value="1"/>
</dbReference>
<comment type="similarity">
    <text evidence="2">Belongs to the VirD4/TraG family.</text>
</comment>
<keyword evidence="6 7" id="KW-0472">Membrane</keyword>
<gene>
    <name evidence="8" type="ORF">Oscil6304_4293</name>
</gene>
<dbReference type="EMBL" id="CP003607">
    <property type="protein sequence ID" value="AFY83819.1"/>
    <property type="molecule type" value="Genomic_DNA"/>
</dbReference>
<keyword evidence="4 7" id="KW-0812">Transmembrane</keyword>
<name>K9TPA5_9CYAN</name>